<reference evidence="10 11" key="1">
    <citation type="submission" date="2020-08" db="EMBL/GenBank/DDBJ databases">
        <title>Genomic Encyclopedia of Type Strains, Phase IV (KMG-IV): sequencing the most valuable type-strain genomes for metagenomic binning, comparative biology and taxonomic classification.</title>
        <authorList>
            <person name="Goeker M."/>
        </authorList>
    </citation>
    <scope>NUCLEOTIDE SEQUENCE [LARGE SCALE GENOMIC DNA]</scope>
    <source>
        <strain evidence="10 11">DSM 26736</strain>
    </source>
</reference>
<dbReference type="SUPFAM" id="SSF52540">
    <property type="entry name" value="P-loop containing nucleoside triphosphate hydrolases"/>
    <property type="match status" value="1"/>
</dbReference>
<evidence type="ECO:0000256" key="2">
    <source>
        <dbReference type="ARBA" id="ARBA00022692"/>
    </source>
</evidence>
<dbReference type="Pfam" id="PF00664">
    <property type="entry name" value="ABC_membrane"/>
    <property type="match status" value="1"/>
</dbReference>
<dbReference type="InterPro" id="IPR003439">
    <property type="entry name" value="ABC_transporter-like_ATP-bd"/>
</dbReference>
<dbReference type="GO" id="GO:0030253">
    <property type="term" value="P:protein secretion by the type I secretion system"/>
    <property type="evidence" value="ECO:0007669"/>
    <property type="project" value="InterPro"/>
</dbReference>
<name>A0A840YAK6_9SPHN</name>
<dbReference type="PROSITE" id="PS50893">
    <property type="entry name" value="ABC_TRANSPORTER_2"/>
    <property type="match status" value="1"/>
</dbReference>
<dbReference type="InterPro" id="IPR003593">
    <property type="entry name" value="AAA+_ATPase"/>
</dbReference>
<dbReference type="GO" id="GO:0016887">
    <property type="term" value="F:ATP hydrolysis activity"/>
    <property type="evidence" value="ECO:0007669"/>
    <property type="project" value="InterPro"/>
</dbReference>
<dbReference type="PROSITE" id="PS00211">
    <property type="entry name" value="ABC_TRANSPORTER_1"/>
    <property type="match status" value="1"/>
</dbReference>
<sequence length="609" mass="65393">MKTEPTTPAEAQGYKERLDEAAAEVIALDSAMRSAELKQGDEFASALGQCKKLLIAAGIFSGGVNLLFLASPIYLIQIYQRVIPSGSVTTLVAMSFALLLALGTMAVFDAVRARILIRAAARLDRILAHRVFQATIDGAPKAGAAMRNAQTLRDLDAFRSALAGQGAQFFFDVPWMPLFLLVLFIIHPLLGGVAIAGALTLMAMAFWNDRATRESSKIASEAANSSYLFTDAVARHAGPVRGMGMADRLAVRWHVDRDTMMRRQAEGSDRNADFASSIRFLRLVLQSSMIGIGGYLVIEGSILPASIFAANMLLGRGLAPLEVAVSGWRTIANAIQAGRRVQKALQLTPPPATRMKLPDRDVDISIRDMTFVPPGAKRPSLKNINLEIVAGEAIGIVGPSGAGKSCLAQLMVTATDPTKGKVLLGGVEGRHWTAENLSRYVGYLSQTVGLFPGTIRENIARFTDAPDEEVIKAAQRANVHDMIMALPEGYETELGAGGGGLSGGQRQRIGLARAMFGSPRLLVLDEPNAHLDAEGEEALAAALQTLKDEGSTIVLIAHRLNPIAHVDRVIVLNNGEMQLDGPRARVFRKVRTEIVRSVSREPVVEVSEP</sequence>
<comment type="subcellular location">
    <subcellularLocation>
        <location evidence="1">Cell membrane</location>
        <topology evidence="1">Multi-pass membrane protein</topology>
    </subcellularLocation>
</comment>
<dbReference type="InterPro" id="IPR011527">
    <property type="entry name" value="ABC1_TM_dom"/>
</dbReference>
<keyword evidence="2 7" id="KW-0812">Transmembrane</keyword>
<dbReference type="Gene3D" id="3.40.50.300">
    <property type="entry name" value="P-loop containing nucleotide triphosphate hydrolases"/>
    <property type="match status" value="1"/>
</dbReference>
<keyword evidence="5 7" id="KW-1133">Transmembrane helix</keyword>
<evidence type="ECO:0000313" key="11">
    <source>
        <dbReference type="Proteomes" id="UP000527143"/>
    </source>
</evidence>
<feature type="domain" description="ABC transmembrane type-1" evidence="9">
    <location>
        <begin position="55"/>
        <end position="333"/>
    </location>
</feature>
<comment type="caution">
    <text evidence="10">The sequence shown here is derived from an EMBL/GenBank/DDBJ whole genome shotgun (WGS) entry which is preliminary data.</text>
</comment>
<gene>
    <name evidence="10" type="ORF">FHT02_001106</name>
</gene>
<dbReference type="GO" id="GO:0005524">
    <property type="term" value="F:ATP binding"/>
    <property type="evidence" value="ECO:0007669"/>
    <property type="project" value="UniProtKB-KW"/>
</dbReference>
<dbReference type="GO" id="GO:0034040">
    <property type="term" value="F:ATPase-coupled lipid transmembrane transporter activity"/>
    <property type="evidence" value="ECO:0007669"/>
    <property type="project" value="TreeGrafter"/>
</dbReference>
<dbReference type="InterPro" id="IPR036640">
    <property type="entry name" value="ABC1_TM_sf"/>
</dbReference>
<keyword evidence="6 7" id="KW-0472">Membrane</keyword>
<dbReference type="EMBL" id="JACIJF010000002">
    <property type="protein sequence ID" value="MBB5709884.1"/>
    <property type="molecule type" value="Genomic_DNA"/>
</dbReference>
<feature type="transmembrane region" description="Helical" evidence="7">
    <location>
        <begin position="53"/>
        <end position="76"/>
    </location>
</feature>
<evidence type="ECO:0000259" key="9">
    <source>
        <dbReference type="PROSITE" id="PS50929"/>
    </source>
</evidence>
<proteinExistence type="predicted"/>
<protein>
    <submittedName>
        <fullName evidence="10">PrtD family type I secretion system ABC transporter</fullName>
    </submittedName>
</protein>
<feature type="transmembrane region" description="Helical" evidence="7">
    <location>
        <begin position="88"/>
        <end position="108"/>
    </location>
</feature>
<dbReference type="PANTHER" id="PTHR24221:SF248">
    <property type="entry name" value="ABC TRANSPORTER TRANSMEMBRANE REGION"/>
    <property type="match status" value="1"/>
</dbReference>
<dbReference type="AlphaFoldDB" id="A0A840YAK6"/>
<dbReference type="PROSITE" id="PS50929">
    <property type="entry name" value="ABC_TM1F"/>
    <property type="match status" value="1"/>
</dbReference>
<evidence type="ECO:0000259" key="8">
    <source>
        <dbReference type="PROSITE" id="PS50893"/>
    </source>
</evidence>
<keyword evidence="3" id="KW-0547">Nucleotide-binding</keyword>
<feature type="domain" description="ABC transporter" evidence="8">
    <location>
        <begin position="364"/>
        <end position="599"/>
    </location>
</feature>
<evidence type="ECO:0000256" key="7">
    <source>
        <dbReference type="SAM" id="Phobius"/>
    </source>
</evidence>
<evidence type="ECO:0000256" key="3">
    <source>
        <dbReference type="ARBA" id="ARBA00022741"/>
    </source>
</evidence>
<organism evidence="10 11">
    <name type="scientific">Sphingomonas xinjiangensis</name>
    <dbReference type="NCBI Taxonomy" id="643568"/>
    <lineage>
        <taxon>Bacteria</taxon>
        <taxon>Pseudomonadati</taxon>
        <taxon>Pseudomonadota</taxon>
        <taxon>Alphaproteobacteria</taxon>
        <taxon>Sphingomonadales</taxon>
        <taxon>Sphingomonadaceae</taxon>
        <taxon>Sphingomonas</taxon>
    </lineage>
</organism>
<dbReference type="Gene3D" id="1.20.1560.10">
    <property type="entry name" value="ABC transporter type 1, transmembrane domain"/>
    <property type="match status" value="1"/>
</dbReference>
<dbReference type="RefSeq" id="WP_184085265.1">
    <property type="nucleotide sequence ID" value="NZ_JACIJF010000002.1"/>
</dbReference>
<dbReference type="InterPro" id="IPR010128">
    <property type="entry name" value="ATPase_T1SS_PrtD-like"/>
</dbReference>
<dbReference type="InterPro" id="IPR027417">
    <property type="entry name" value="P-loop_NTPase"/>
</dbReference>
<keyword evidence="4" id="KW-0067">ATP-binding</keyword>
<evidence type="ECO:0000313" key="10">
    <source>
        <dbReference type="EMBL" id="MBB5709884.1"/>
    </source>
</evidence>
<dbReference type="NCBIfam" id="TIGR01842">
    <property type="entry name" value="type_I_sec_PrtD"/>
    <property type="match status" value="1"/>
</dbReference>
<accession>A0A840YAK6</accession>
<dbReference type="SUPFAM" id="SSF90123">
    <property type="entry name" value="ABC transporter transmembrane region"/>
    <property type="match status" value="1"/>
</dbReference>
<dbReference type="GO" id="GO:0005886">
    <property type="term" value="C:plasma membrane"/>
    <property type="evidence" value="ECO:0007669"/>
    <property type="project" value="UniProtKB-SubCell"/>
</dbReference>
<evidence type="ECO:0000256" key="1">
    <source>
        <dbReference type="ARBA" id="ARBA00004651"/>
    </source>
</evidence>
<dbReference type="GO" id="GO:0030256">
    <property type="term" value="C:type I protein secretion system complex"/>
    <property type="evidence" value="ECO:0007669"/>
    <property type="project" value="InterPro"/>
</dbReference>
<keyword evidence="11" id="KW-1185">Reference proteome</keyword>
<dbReference type="InterPro" id="IPR017871">
    <property type="entry name" value="ABC_transporter-like_CS"/>
</dbReference>
<dbReference type="InterPro" id="IPR039421">
    <property type="entry name" value="Type_1_exporter"/>
</dbReference>
<evidence type="ECO:0000256" key="6">
    <source>
        <dbReference type="ARBA" id="ARBA00023136"/>
    </source>
</evidence>
<dbReference type="GO" id="GO:0140359">
    <property type="term" value="F:ABC-type transporter activity"/>
    <property type="evidence" value="ECO:0007669"/>
    <property type="project" value="InterPro"/>
</dbReference>
<feature type="transmembrane region" description="Helical" evidence="7">
    <location>
        <begin position="178"/>
        <end position="207"/>
    </location>
</feature>
<dbReference type="SMART" id="SM00382">
    <property type="entry name" value="AAA"/>
    <property type="match status" value="1"/>
</dbReference>
<evidence type="ECO:0000256" key="5">
    <source>
        <dbReference type="ARBA" id="ARBA00022989"/>
    </source>
</evidence>
<dbReference type="PANTHER" id="PTHR24221">
    <property type="entry name" value="ATP-BINDING CASSETTE SUB-FAMILY B"/>
    <property type="match status" value="1"/>
</dbReference>
<dbReference type="Proteomes" id="UP000527143">
    <property type="component" value="Unassembled WGS sequence"/>
</dbReference>
<evidence type="ECO:0000256" key="4">
    <source>
        <dbReference type="ARBA" id="ARBA00022840"/>
    </source>
</evidence>
<dbReference type="Pfam" id="PF00005">
    <property type="entry name" value="ABC_tran"/>
    <property type="match status" value="1"/>
</dbReference>